<dbReference type="InterPro" id="IPR010126">
    <property type="entry name" value="Esterase_phb"/>
</dbReference>
<comment type="similarity">
    <text evidence="9">Belongs to the carbohydrate esterase 1 (CE1) family.</text>
</comment>
<evidence type="ECO:0000256" key="9">
    <source>
        <dbReference type="RuleBase" id="RU367147"/>
    </source>
</evidence>
<evidence type="ECO:0000256" key="6">
    <source>
        <dbReference type="ARBA" id="ARBA00023180"/>
    </source>
</evidence>
<evidence type="ECO:0000256" key="8">
    <source>
        <dbReference type="ARBA" id="ARBA00023326"/>
    </source>
</evidence>
<organism evidence="10 11">
    <name type="scientific">Glonium stellatum</name>
    <dbReference type="NCBI Taxonomy" id="574774"/>
    <lineage>
        <taxon>Eukaryota</taxon>
        <taxon>Fungi</taxon>
        <taxon>Dikarya</taxon>
        <taxon>Ascomycota</taxon>
        <taxon>Pezizomycotina</taxon>
        <taxon>Dothideomycetes</taxon>
        <taxon>Pleosporomycetidae</taxon>
        <taxon>Gloniales</taxon>
        <taxon>Gloniaceae</taxon>
        <taxon>Glonium</taxon>
    </lineage>
</organism>
<evidence type="ECO:0000256" key="5">
    <source>
        <dbReference type="ARBA" id="ARBA00022801"/>
    </source>
</evidence>
<gene>
    <name evidence="10" type="ORF">AOQ84DRAFT_414688</name>
</gene>
<evidence type="ECO:0000256" key="4">
    <source>
        <dbReference type="ARBA" id="ARBA00022729"/>
    </source>
</evidence>
<comment type="subcellular location">
    <subcellularLocation>
        <location evidence="1 9">Secreted</location>
    </subcellularLocation>
</comment>
<feature type="chain" id="PRO_5034644571" description="Carboxylic ester hydrolase" evidence="9">
    <location>
        <begin position="23"/>
        <end position="286"/>
    </location>
</feature>
<keyword evidence="6" id="KW-0325">Glycoprotein</keyword>
<evidence type="ECO:0000256" key="1">
    <source>
        <dbReference type="ARBA" id="ARBA00004613"/>
    </source>
</evidence>
<dbReference type="GO" id="GO:0005576">
    <property type="term" value="C:extracellular region"/>
    <property type="evidence" value="ECO:0007669"/>
    <property type="project" value="UniProtKB-SubCell"/>
</dbReference>
<keyword evidence="7 9" id="KW-0119">Carbohydrate metabolism</keyword>
<sequence length="286" mass="30781">MLSSTLVQSVAATLSLLGTAHGATLTEVKNWGGTNPATMSMHIYVPDTLPARPAVITVPHPCTASGPITFQSVTPKLPSYADKLGIILIYPSTTATVNGISKCWDDRSTNGLKRDSGGDNQGIVNQIKYVLDKYNADPHRVFTTGSSSGGMITNVLLATYPDVFAAGGSFSGAPVGWGGAQATTAQQWGDNVRNCYPGYNGTRPKMQIWHGSADTVVSPRYGFYQMDQWSNVLSIPFSRNVTDDPQPKYTKIVYGDGTKLVGYYAEGVGHMVPFHDEELLKFFGLM</sequence>
<evidence type="ECO:0000313" key="11">
    <source>
        <dbReference type="Proteomes" id="UP000250140"/>
    </source>
</evidence>
<dbReference type="AlphaFoldDB" id="A0A8E2JZ81"/>
<dbReference type="InterPro" id="IPR029058">
    <property type="entry name" value="AB_hydrolase_fold"/>
</dbReference>
<dbReference type="GO" id="GO:0052689">
    <property type="term" value="F:carboxylic ester hydrolase activity"/>
    <property type="evidence" value="ECO:0007669"/>
    <property type="project" value="UniProtKB-KW"/>
</dbReference>
<keyword evidence="3 9" id="KW-0964">Secreted</keyword>
<keyword evidence="4 9" id="KW-0732">Signal</keyword>
<keyword evidence="5 9" id="KW-0378">Hydrolase</keyword>
<evidence type="ECO:0000313" key="10">
    <source>
        <dbReference type="EMBL" id="OCL15194.1"/>
    </source>
</evidence>
<reference evidence="10 11" key="1">
    <citation type="journal article" date="2016" name="Nat. Commun.">
        <title>Ectomycorrhizal ecology is imprinted in the genome of the dominant symbiotic fungus Cenococcum geophilum.</title>
        <authorList>
            <consortium name="DOE Joint Genome Institute"/>
            <person name="Peter M."/>
            <person name="Kohler A."/>
            <person name="Ohm R.A."/>
            <person name="Kuo A."/>
            <person name="Krutzmann J."/>
            <person name="Morin E."/>
            <person name="Arend M."/>
            <person name="Barry K.W."/>
            <person name="Binder M."/>
            <person name="Choi C."/>
            <person name="Clum A."/>
            <person name="Copeland A."/>
            <person name="Grisel N."/>
            <person name="Haridas S."/>
            <person name="Kipfer T."/>
            <person name="LaButti K."/>
            <person name="Lindquist E."/>
            <person name="Lipzen A."/>
            <person name="Maire R."/>
            <person name="Meier B."/>
            <person name="Mihaltcheva S."/>
            <person name="Molinier V."/>
            <person name="Murat C."/>
            <person name="Poggeler S."/>
            <person name="Quandt C.A."/>
            <person name="Sperisen C."/>
            <person name="Tritt A."/>
            <person name="Tisserant E."/>
            <person name="Crous P.W."/>
            <person name="Henrissat B."/>
            <person name="Nehls U."/>
            <person name="Egli S."/>
            <person name="Spatafora J.W."/>
            <person name="Grigoriev I.V."/>
            <person name="Martin F.M."/>
        </authorList>
    </citation>
    <scope>NUCLEOTIDE SEQUENCE [LARGE SCALE GENOMIC DNA]</scope>
    <source>
        <strain evidence="10 11">CBS 207.34</strain>
    </source>
</reference>
<comment type="function">
    <text evidence="9">Esterase involved in the hydrolysis of xylan, a major structural heterogeneous polysaccharide found in plant biomass representing the second most abundant polysaccharide in the biosphere, after cellulose.</text>
</comment>
<dbReference type="GO" id="GO:0045493">
    <property type="term" value="P:xylan catabolic process"/>
    <property type="evidence" value="ECO:0007669"/>
    <property type="project" value="UniProtKB-UniRule"/>
</dbReference>
<dbReference type="InterPro" id="IPR050955">
    <property type="entry name" value="Plant_Biomass_Hydrol_Est"/>
</dbReference>
<feature type="signal peptide" evidence="9">
    <location>
        <begin position="1"/>
        <end position="22"/>
    </location>
</feature>
<evidence type="ECO:0000256" key="2">
    <source>
        <dbReference type="ARBA" id="ARBA00022487"/>
    </source>
</evidence>
<keyword evidence="2 9" id="KW-0719">Serine esterase</keyword>
<keyword evidence="8 9" id="KW-0624">Polysaccharide degradation</keyword>
<protein>
    <recommendedName>
        <fullName evidence="9">Carboxylic ester hydrolase</fullName>
        <ecNumber evidence="9">3.1.1.-</ecNumber>
    </recommendedName>
</protein>
<evidence type="ECO:0000256" key="3">
    <source>
        <dbReference type="ARBA" id="ARBA00022525"/>
    </source>
</evidence>
<dbReference type="Gene3D" id="3.40.50.1820">
    <property type="entry name" value="alpha/beta hydrolase"/>
    <property type="match status" value="1"/>
</dbReference>
<keyword evidence="11" id="KW-1185">Reference proteome</keyword>
<proteinExistence type="inferred from homology"/>
<dbReference type="EMBL" id="KV748476">
    <property type="protein sequence ID" value="OCL15194.1"/>
    <property type="molecule type" value="Genomic_DNA"/>
</dbReference>
<dbReference type="OrthoDB" id="2425929at2759"/>
<dbReference type="NCBIfam" id="TIGR01840">
    <property type="entry name" value="esterase_phb"/>
    <property type="match status" value="1"/>
</dbReference>
<dbReference type="SUPFAM" id="SSF53474">
    <property type="entry name" value="alpha/beta-Hydrolases"/>
    <property type="match status" value="1"/>
</dbReference>
<name>A0A8E2JZ81_9PEZI</name>
<dbReference type="Pfam" id="PF10503">
    <property type="entry name" value="Esterase_PHB"/>
    <property type="match status" value="1"/>
</dbReference>
<dbReference type="PANTHER" id="PTHR43037">
    <property type="entry name" value="UNNAMED PRODUCT-RELATED"/>
    <property type="match status" value="1"/>
</dbReference>
<accession>A0A8E2JZ81</accession>
<dbReference type="PANTHER" id="PTHR43037:SF3">
    <property type="entry name" value="FERULOYL ESTERASE B"/>
    <property type="match status" value="1"/>
</dbReference>
<dbReference type="Proteomes" id="UP000250140">
    <property type="component" value="Unassembled WGS sequence"/>
</dbReference>
<dbReference type="EC" id="3.1.1.-" evidence="9"/>
<evidence type="ECO:0000256" key="7">
    <source>
        <dbReference type="ARBA" id="ARBA00023277"/>
    </source>
</evidence>